<protein>
    <submittedName>
        <fullName evidence="4">Protein mono-ADP-ribosyltransferase PARP10 isoform X1</fullName>
    </submittedName>
</protein>
<evidence type="ECO:0000313" key="5">
    <source>
        <dbReference type="Proteomes" id="UP001178461"/>
    </source>
</evidence>
<dbReference type="Pfam" id="PF02825">
    <property type="entry name" value="WWE"/>
    <property type="match status" value="1"/>
</dbReference>
<evidence type="ECO:0000256" key="1">
    <source>
        <dbReference type="SAM" id="Coils"/>
    </source>
</evidence>
<feature type="region of interest" description="Disordered" evidence="2">
    <location>
        <begin position="628"/>
        <end position="685"/>
    </location>
</feature>
<dbReference type="InterPro" id="IPR034464">
    <property type="entry name" value="PAR10_RRM1_2"/>
</dbReference>
<evidence type="ECO:0000256" key="2">
    <source>
        <dbReference type="SAM" id="MobiDB-lite"/>
    </source>
</evidence>
<dbReference type="InterPro" id="IPR012677">
    <property type="entry name" value="Nucleotide-bd_a/b_plait_sf"/>
</dbReference>
<dbReference type="InterPro" id="IPR037197">
    <property type="entry name" value="WWE_dom_sf"/>
</dbReference>
<keyword evidence="1" id="KW-0175">Coiled coil</keyword>
<dbReference type="CDD" id="cd12547">
    <property type="entry name" value="RRM1_2_PAR10"/>
    <property type="match status" value="2"/>
</dbReference>
<gene>
    <name evidence="4" type="ORF">PODLI_1B028475</name>
</gene>
<dbReference type="PROSITE" id="PS50918">
    <property type="entry name" value="WWE"/>
    <property type="match status" value="1"/>
</dbReference>
<dbReference type="InterPro" id="IPR042566">
    <property type="entry name" value="L1_C"/>
</dbReference>
<reference evidence="4" key="1">
    <citation type="submission" date="2022-12" db="EMBL/GenBank/DDBJ databases">
        <authorList>
            <person name="Alioto T."/>
            <person name="Alioto T."/>
            <person name="Gomez Garrido J."/>
        </authorList>
    </citation>
    <scope>NUCLEOTIDE SEQUENCE</scope>
</reference>
<name>A0AA35P7S5_9SAUR</name>
<feature type="region of interest" description="Disordered" evidence="2">
    <location>
        <begin position="992"/>
        <end position="1027"/>
    </location>
</feature>
<proteinExistence type="predicted"/>
<dbReference type="PANTHER" id="PTHR15225:SF8">
    <property type="entry name" value="RNA-BINDING PROTEIN 43"/>
    <property type="match status" value="1"/>
</dbReference>
<feature type="compositionally biased region" description="Acidic residues" evidence="2">
    <location>
        <begin position="645"/>
        <end position="654"/>
    </location>
</feature>
<dbReference type="Proteomes" id="UP001178461">
    <property type="component" value="Chromosome 7"/>
</dbReference>
<evidence type="ECO:0000313" key="4">
    <source>
        <dbReference type="EMBL" id="CAI5778751.1"/>
    </source>
</evidence>
<dbReference type="PROSITE" id="PS50330">
    <property type="entry name" value="UIM"/>
    <property type="match status" value="1"/>
</dbReference>
<dbReference type="InterPro" id="IPR003903">
    <property type="entry name" value="UIM_dom"/>
</dbReference>
<dbReference type="Gene3D" id="3.30.70.330">
    <property type="match status" value="2"/>
</dbReference>
<dbReference type="InterPro" id="IPR004170">
    <property type="entry name" value="WWE_dom"/>
</dbReference>
<evidence type="ECO:0000259" key="3">
    <source>
        <dbReference type="PROSITE" id="PS50918"/>
    </source>
</evidence>
<dbReference type="SUPFAM" id="SSF117839">
    <property type="entry name" value="WWE domain"/>
    <property type="match status" value="1"/>
</dbReference>
<dbReference type="Pfam" id="PF23085">
    <property type="entry name" value="RRM_PARP14_3"/>
    <property type="match status" value="1"/>
</dbReference>
<dbReference type="Gene3D" id="3.30.250.20">
    <property type="entry name" value="L1 transposable element, C-terminal domain"/>
    <property type="match status" value="1"/>
</dbReference>
<dbReference type="PANTHER" id="PTHR15225">
    <property type="entry name" value="INTERFERON-INDUCED PROTEIN 35/NMI N-MYC/STAT INTERACTING PROTEIN"/>
    <property type="match status" value="1"/>
</dbReference>
<dbReference type="Pfam" id="PF23222">
    <property type="entry name" value="RRM_PARP14_1"/>
    <property type="match status" value="1"/>
</dbReference>
<feature type="coiled-coil region" evidence="1">
    <location>
        <begin position="1039"/>
        <end position="1119"/>
    </location>
</feature>
<feature type="domain" description="WWE" evidence="3">
    <location>
        <begin position="849"/>
        <end position="926"/>
    </location>
</feature>
<dbReference type="InterPro" id="IPR057051">
    <property type="entry name" value="PARP14_RPM_1"/>
</dbReference>
<sequence length="1345" mass="148229">MAAAAAAVEVRGVPGDVADELLVLYFENRRRSGGGAVQSCRRRGARATLTFQREEDAQRVLSRTDHQLQDARLTVHPAAPRDYGKVVLQGLNPQTSRDLVELYVERMLNCESGVCSVFRSPRGDQALVQLPSPLSNAKFLALVEHVESRPLDGARLALDWVEQTDGVLVQWGEGPRPSPLSQDLLELYFESKRSGGGPVRAIRLLAGATVAVVSFQNPAVVENVLQKTHRLQDHSLAVSPHYDFLEPPEQEGAEVDGAPPGDTGTPFALLPLPEAFPRQLLQVELVLRELNAPAPECVVALDEAGLRVSGGDPLRQKWLLEHVQGVLQNVTPERLPFSAWVLDFLRQEDVRRRLAERLAERGLGACFLPAADEVLVAALRPETARLATELLGASLGRFALPLSERHLPALASPRWAQLQETLPCCLVRLEEGGERLEGLTLAGMEAENRARLAACLQESMPDEALVAMEPGALRYLQRYYQEVLAGMGSVTLLPLEGDDVTGLRLSGEARACQAAAELLQSLLSAIHTQTVTLELPGISRFLLEKRGQETLQELERRFRCTIGLERVRWSPPETQHELETSQEPLAVSCPRDAPCGQERLGAPVGAAGEPSDANLEEIKGLLVALQPPRGASPAAGRGSWSLENVEVEEEEQEDLYTAPEQPSQGAETALAAARAEEEEGALEEGPLALRSSAAEEEEEAQLLLAIQQSMDSARREEEELRRAVELSLTSWAQEQAPSADATLLSALHISLEDARQAADSAQVVVFLGAEEDAAPLARELQAALRAQLREERVPHAALRSLAPPCLAYLAHLERKHAVRISLDGEVAVVRGFADYPLAATRDLALLLTRLLRTEAVGDPGDACWVHWDPQGASAPYSVQASALLEQAWGRGLKRLDVFFDGRPFAIDFERMEEYDLGSARTVPIGRLPGSSAPVGLDDGEARLVQLVEGTEEFRETVRHFYDTLEDMHNKIRIVKRGMADGKEKLESLQATRSGKVLRTDGGLQRRASTSGPSGVLTAAPSAQPKTKGMANEDAFAQVLAKINESLDRISRQVAEASDKIDQNTTSINQNTVSLNNLGQKANTNTETIQKLLEESASTRQIAEEAKEIATASVAEVQEKIPPLHKQLEDHKLTLSMIELKEKQVNLRVRAVPEVEKDNLTDFLTQEFLDFWNPELVKDSFKIVNAFRLGKGGGKKVRDCLITLRTKEERDKILGLHFQKTLEIHQTRVEIFKDIPKHLLDLRSNYKDLVTLLKSNRINFRWEFPQGLSFSYKGKKRKIRSEDDKDKFWRDHGEDLQKKVTGELRTIARETLDIPGLSLELKDRLKNVIPPTEQEQALGAVGGELK</sequence>
<accession>A0AA35P7S5</accession>
<dbReference type="EMBL" id="OX395132">
    <property type="protein sequence ID" value="CAI5778751.1"/>
    <property type="molecule type" value="Genomic_DNA"/>
</dbReference>
<keyword evidence="5" id="KW-1185">Reference proteome</keyword>
<organism evidence="4 5">
    <name type="scientific">Podarcis lilfordi</name>
    <name type="common">Lilford's wall lizard</name>
    <dbReference type="NCBI Taxonomy" id="74358"/>
    <lineage>
        <taxon>Eukaryota</taxon>
        <taxon>Metazoa</taxon>
        <taxon>Chordata</taxon>
        <taxon>Craniata</taxon>
        <taxon>Vertebrata</taxon>
        <taxon>Euteleostomi</taxon>
        <taxon>Lepidosauria</taxon>
        <taxon>Squamata</taxon>
        <taxon>Bifurcata</taxon>
        <taxon>Unidentata</taxon>
        <taxon>Episquamata</taxon>
        <taxon>Laterata</taxon>
        <taxon>Lacertibaenia</taxon>
        <taxon>Lacertidae</taxon>
        <taxon>Podarcis</taxon>
    </lineage>
</organism>